<reference evidence="1" key="1">
    <citation type="submission" date="2022-02" db="EMBL/GenBank/DDBJ databases">
        <title>Coral-associated bacteria.</title>
        <authorList>
            <person name="Tang K."/>
            <person name="Wang X."/>
        </authorList>
    </citation>
    <scope>NUCLEOTIDE SEQUENCE</scope>
    <source>
        <strain evidence="1">SCSIO 43006</strain>
    </source>
</reference>
<keyword evidence="2" id="KW-1185">Reference proteome</keyword>
<accession>A0ABY4VBS5</accession>
<dbReference type="RefSeq" id="WP_252083043.1">
    <property type="nucleotide sequence ID" value="NZ_CP092418.1"/>
</dbReference>
<dbReference type="Proteomes" id="UP001055658">
    <property type="component" value="Chromosome"/>
</dbReference>
<name>A0ABY4VBS5_9GAMM</name>
<evidence type="ECO:0000313" key="2">
    <source>
        <dbReference type="Proteomes" id="UP001055658"/>
    </source>
</evidence>
<sequence length="106" mass="12112">MPGYVACNRNQLTSWQGEVTKLVRTGNSVKVWISTDYDTKESLELTMPSWKALLGQFRLQGKEFLESDWGKVTDPQAGLRPGVRAVIWLCENKAYPTVINWQPRPE</sequence>
<proteinExistence type="predicted"/>
<gene>
    <name evidence="1" type="ORF">MJO52_16365</name>
</gene>
<dbReference type="EMBL" id="CP092418">
    <property type="protein sequence ID" value="USD20633.1"/>
    <property type="molecule type" value="Genomic_DNA"/>
</dbReference>
<protein>
    <submittedName>
        <fullName evidence="1">Uncharacterized protein</fullName>
    </submittedName>
</protein>
<evidence type="ECO:0000313" key="1">
    <source>
        <dbReference type="EMBL" id="USD20633.1"/>
    </source>
</evidence>
<organism evidence="1 2">
    <name type="scientific">Microbulbifer variabilis</name>
    <dbReference type="NCBI Taxonomy" id="266805"/>
    <lineage>
        <taxon>Bacteria</taxon>
        <taxon>Pseudomonadati</taxon>
        <taxon>Pseudomonadota</taxon>
        <taxon>Gammaproteobacteria</taxon>
        <taxon>Cellvibrionales</taxon>
        <taxon>Microbulbiferaceae</taxon>
        <taxon>Microbulbifer</taxon>
    </lineage>
</organism>